<reference evidence="2" key="1">
    <citation type="journal article" date="2020" name="Stud. Mycol.">
        <title>101 Dothideomycetes genomes: a test case for predicting lifestyles and emergence of pathogens.</title>
        <authorList>
            <person name="Haridas S."/>
            <person name="Albert R."/>
            <person name="Binder M."/>
            <person name="Bloem J."/>
            <person name="Labutti K."/>
            <person name="Salamov A."/>
            <person name="Andreopoulos B."/>
            <person name="Baker S."/>
            <person name="Barry K."/>
            <person name="Bills G."/>
            <person name="Bluhm B."/>
            <person name="Cannon C."/>
            <person name="Castanera R."/>
            <person name="Culley D."/>
            <person name="Daum C."/>
            <person name="Ezra D."/>
            <person name="Gonzalez J."/>
            <person name="Henrissat B."/>
            <person name="Kuo A."/>
            <person name="Liang C."/>
            <person name="Lipzen A."/>
            <person name="Lutzoni F."/>
            <person name="Magnuson J."/>
            <person name="Mondo S."/>
            <person name="Nolan M."/>
            <person name="Ohm R."/>
            <person name="Pangilinan J."/>
            <person name="Park H.-J."/>
            <person name="Ramirez L."/>
            <person name="Alfaro M."/>
            <person name="Sun H."/>
            <person name="Tritt A."/>
            <person name="Yoshinaga Y."/>
            <person name="Zwiers L.-H."/>
            <person name="Turgeon B."/>
            <person name="Goodwin S."/>
            <person name="Spatafora J."/>
            <person name="Crous P."/>
            <person name="Grigoriev I."/>
        </authorList>
    </citation>
    <scope>NUCLEOTIDE SEQUENCE</scope>
    <source>
        <strain evidence="2">ATCC 16933</strain>
    </source>
</reference>
<evidence type="ECO:0000313" key="3">
    <source>
        <dbReference type="Proteomes" id="UP000799766"/>
    </source>
</evidence>
<feature type="region of interest" description="Disordered" evidence="1">
    <location>
        <begin position="89"/>
        <end position="132"/>
    </location>
</feature>
<keyword evidence="3" id="KW-1185">Reference proteome</keyword>
<feature type="compositionally biased region" description="Basic and acidic residues" evidence="1">
    <location>
        <begin position="36"/>
        <end position="55"/>
    </location>
</feature>
<accession>A0A6A6NZK2</accession>
<evidence type="ECO:0000256" key="1">
    <source>
        <dbReference type="SAM" id="MobiDB-lite"/>
    </source>
</evidence>
<evidence type="ECO:0000313" key="2">
    <source>
        <dbReference type="EMBL" id="KAF2456964.1"/>
    </source>
</evidence>
<feature type="compositionally biased region" description="Basic and acidic residues" evidence="1">
    <location>
        <begin position="1"/>
        <end position="15"/>
    </location>
</feature>
<dbReference type="InterPro" id="IPR018555">
    <property type="entry name" value="C630.06c-like"/>
</dbReference>
<sequence>MLDLEATRSVRRSDLRSPISSAPSTPDPELTALFESRVRERSFDDGKGDLAEKDTSTSNIAAAPPNRVADSIDDAPDSDAVELSFFLFRSPPNTKQPSKPQKIRLRTPSPEANRRPGFIRPERPHKSYYFTGPRDADSLARLAATAVTGADVRSWAAEPLRSSVLAKETRKE</sequence>
<gene>
    <name evidence="2" type="ORF">BDY21DRAFT_364495</name>
</gene>
<feature type="region of interest" description="Disordered" evidence="1">
    <location>
        <begin position="1"/>
        <end position="75"/>
    </location>
</feature>
<proteinExistence type="predicted"/>
<dbReference type="Pfam" id="PF09428">
    <property type="entry name" value="DUF2011"/>
    <property type="match status" value="1"/>
</dbReference>
<dbReference type="EMBL" id="MU001682">
    <property type="protein sequence ID" value="KAF2456964.1"/>
    <property type="molecule type" value="Genomic_DNA"/>
</dbReference>
<name>A0A6A6NZK2_9PEZI</name>
<organism evidence="2 3">
    <name type="scientific">Lineolata rhizophorae</name>
    <dbReference type="NCBI Taxonomy" id="578093"/>
    <lineage>
        <taxon>Eukaryota</taxon>
        <taxon>Fungi</taxon>
        <taxon>Dikarya</taxon>
        <taxon>Ascomycota</taxon>
        <taxon>Pezizomycotina</taxon>
        <taxon>Dothideomycetes</taxon>
        <taxon>Dothideomycetes incertae sedis</taxon>
        <taxon>Lineolatales</taxon>
        <taxon>Lineolataceae</taxon>
        <taxon>Lineolata</taxon>
    </lineage>
</organism>
<dbReference type="AlphaFoldDB" id="A0A6A6NZK2"/>
<dbReference type="Proteomes" id="UP000799766">
    <property type="component" value="Unassembled WGS sequence"/>
</dbReference>
<protein>
    <submittedName>
        <fullName evidence="2">Uncharacterized protein</fullName>
    </submittedName>
</protein>